<feature type="region of interest" description="Disordered" evidence="1">
    <location>
        <begin position="111"/>
        <end position="156"/>
    </location>
</feature>
<evidence type="ECO:0000313" key="4">
    <source>
        <dbReference type="EMBL" id="XBX79356.1"/>
    </source>
</evidence>
<protein>
    <submittedName>
        <fullName evidence="4">Glycosyl transferase</fullName>
    </submittedName>
</protein>
<keyword evidence="2" id="KW-0812">Transmembrane</keyword>
<accession>A0AAU7W0P6</accession>
<feature type="region of interest" description="Disordered" evidence="1">
    <location>
        <begin position="334"/>
        <end position="357"/>
    </location>
</feature>
<feature type="compositionally biased region" description="Low complexity" evidence="1">
    <location>
        <begin position="111"/>
        <end position="120"/>
    </location>
</feature>
<gene>
    <name evidence="4" type="ORF">ABS642_04535</name>
</gene>
<keyword evidence="2" id="KW-1133">Transmembrane helix</keyword>
<evidence type="ECO:0000256" key="2">
    <source>
        <dbReference type="SAM" id="Phobius"/>
    </source>
</evidence>
<feature type="transmembrane region" description="Helical" evidence="2">
    <location>
        <begin position="311"/>
        <end position="332"/>
    </location>
</feature>
<feature type="compositionally biased region" description="Basic and acidic residues" evidence="1">
    <location>
        <begin position="278"/>
        <end position="298"/>
    </location>
</feature>
<dbReference type="InterPro" id="IPR058407">
    <property type="entry name" value="DUF8094"/>
</dbReference>
<feature type="region of interest" description="Disordered" evidence="1">
    <location>
        <begin position="234"/>
        <end position="253"/>
    </location>
</feature>
<feature type="transmembrane region" description="Helical" evidence="2">
    <location>
        <begin position="206"/>
        <end position="227"/>
    </location>
</feature>
<keyword evidence="2" id="KW-0472">Membrane</keyword>
<feature type="region of interest" description="Disordered" evidence="1">
    <location>
        <begin position="262"/>
        <end position="304"/>
    </location>
</feature>
<keyword evidence="4" id="KW-0808">Transferase</keyword>
<evidence type="ECO:0000256" key="1">
    <source>
        <dbReference type="SAM" id="MobiDB-lite"/>
    </source>
</evidence>
<sequence>MRFVWAVVAFVLAAVLIGAGIAQRTIFLGPPSQQTQVEVEEPAPFVLMDGEVLRTHPGAQTLLVRGEGEIFASYGRTPDMEAWLADSDYNHVTVADDGTLDVEHVVAGAAADETDATPAPEETPAPEATPTPEGETDGGESTSEEPAGRNPAGSDLWLDSFGDENALIADNMQLPDGTSVLIAYDGTKDAPDDIAVSWPLDTSTPWAGPLMAAGGAVLLIGLILYILGIRHQRRGRGPRRKGPGPLPVTEPIDVAALPPAEREAIESTEPHAPADATEETKIEDAEIVDEGKEPDSKNAMRAARPAGRRRMLALPALGLTALLVAGCSADSWPQFDESAPSPTPTPTVIAPENQKPPAVTEAQATRILQTISGTLEEADTALDVDLASTRLDGPALAARTTEYALRTQITDGPLPSVIPTDEVEVVLPEATDRWPRTVLMLSKGTSDDTVPPVILTMTQADPWSNYKVTDMAEMSADAVFPDVAAAWLGTSLVPQDSAFLRVAPGEVSAAFADVVDSGDKSASYDLFDDLSLNLAKSIVDSRQAVVQTLADNGASATSQAAFDMAPATSVPVSMTTLDSGAIVAVSLTDTESVTPTSADAVIRFGDNAQAKALTGVTESAKGVETTYEFQLFFSVPAQGSTEQIKLLAVRQDLLSVKVIE</sequence>
<dbReference type="RefSeq" id="WP_350352410.1">
    <property type="nucleotide sequence ID" value="NZ_CP158357.1"/>
</dbReference>
<feature type="compositionally biased region" description="Low complexity" evidence="1">
    <location>
        <begin position="130"/>
        <end position="145"/>
    </location>
</feature>
<dbReference type="Pfam" id="PF26366">
    <property type="entry name" value="DUF8094"/>
    <property type="match status" value="1"/>
</dbReference>
<evidence type="ECO:0000259" key="3">
    <source>
        <dbReference type="Pfam" id="PF26366"/>
    </source>
</evidence>
<proteinExistence type="predicted"/>
<dbReference type="EMBL" id="CP158357">
    <property type="protein sequence ID" value="XBX79356.1"/>
    <property type="molecule type" value="Genomic_DNA"/>
</dbReference>
<name>A0AAU7W0P6_9MICO</name>
<feature type="domain" description="DUF8094" evidence="3">
    <location>
        <begin position="357"/>
        <end position="651"/>
    </location>
</feature>
<reference evidence="4" key="1">
    <citation type="submission" date="2024-06" db="EMBL/GenBank/DDBJ databases">
        <title>Draft genome sequence of Microbacterium sp. strain A8/3-1, isolated from Oxytropis tragacanthoides Fisch. ex DC. Root nodules in the Altai region of Russia.</title>
        <authorList>
            <person name="Sazanova A."/>
            <person name="Guro P."/>
            <person name="Kuznetsova I."/>
            <person name="Belimov A."/>
            <person name="Safronova V."/>
        </authorList>
    </citation>
    <scope>NUCLEOTIDE SEQUENCE</scope>
    <source>
        <strain evidence="4">A8/3-1</strain>
    </source>
</reference>
<dbReference type="AlphaFoldDB" id="A0AAU7W0P6"/>
<organism evidence="4">
    <name type="scientific">Microbacterium sp. A8/3-1</name>
    <dbReference type="NCBI Taxonomy" id="3160749"/>
    <lineage>
        <taxon>Bacteria</taxon>
        <taxon>Bacillati</taxon>
        <taxon>Actinomycetota</taxon>
        <taxon>Actinomycetes</taxon>
        <taxon>Micrococcales</taxon>
        <taxon>Microbacteriaceae</taxon>
        <taxon>Microbacterium</taxon>
    </lineage>
</organism>
<dbReference type="GO" id="GO:0016740">
    <property type="term" value="F:transferase activity"/>
    <property type="evidence" value="ECO:0007669"/>
    <property type="project" value="UniProtKB-KW"/>
</dbReference>